<dbReference type="AlphaFoldDB" id="C0CPP8"/>
<evidence type="ECO:0008006" key="3">
    <source>
        <dbReference type="Google" id="ProtNLM"/>
    </source>
</evidence>
<dbReference type="HOGENOM" id="CLU_144030_0_0_9"/>
<comment type="caution">
    <text evidence="1">The sequence shown here is derived from an EMBL/GenBank/DDBJ whole genome shotgun (WGS) entry which is preliminary data.</text>
</comment>
<proteinExistence type="predicted"/>
<dbReference type="EMBL" id="ACBZ01000158">
    <property type="protein sequence ID" value="EEG48218.1"/>
    <property type="molecule type" value="Genomic_DNA"/>
</dbReference>
<dbReference type="InterPro" id="IPR036390">
    <property type="entry name" value="WH_DNA-bd_sf"/>
</dbReference>
<keyword evidence="2" id="KW-1185">Reference proteome</keyword>
<evidence type="ECO:0000313" key="2">
    <source>
        <dbReference type="Proteomes" id="UP000003100"/>
    </source>
</evidence>
<reference evidence="1 2" key="2">
    <citation type="submission" date="2009-02" db="EMBL/GenBank/DDBJ databases">
        <title>Draft genome sequence of Blautia hydrogenotrophica DSM 10507 (Ruminococcus hydrogenotrophicus DSM 10507).</title>
        <authorList>
            <person name="Sudarsanam P."/>
            <person name="Ley R."/>
            <person name="Guruge J."/>
            <person name="Turnbaugh P.J."/>
            <person name="Mahowald M."/>
            <person name="Liep D."/>
            <person name="Gordon J."/>
        </authorList>
    </citation>
    <scope>NUCLEOTIDE SEQUENCE [LARGE SCALE GENOMIC DNA]</scope>
    <source>
        <strain evidence="2">DSM 10507 / JCM 14656 / S5a33</strain>
    </source>
</reference>
<dbReference type="Gene3D" id="1.10.10.10">
    <property type="entry name" value="Winged helix-like DNA-binding domain superfamily/Winged helix DNA-binding domain"/>
    <property type="match status" value="1"/>
</dbReference>
<dbReference type="SUPFAM" id="SSF46785">
    <property type="entry name" value="Winged helix' DNA-binding domain"/>
    <property type="match status" value="1"/>
</dbReference>
<dbReference type="eggNOG" id="ENOG5031ZXQ">
    <property type="taxonomic scope" value="Bacteria"/>
</dbReference>
<dbReference type="PATRIC" id="fig|476272.21.peg.983"/>
<dbReference type="Proteomes" id="UP000003100">
    <property type="component" value="Unassembled WGS sequence"/>
</dbReference>
<gene>
    <name evidence="1" type="ORF">RUMHYD_02849</name>
</gene>
<dbReference type="InterPro" id="IPR036388">
    <property type="entry name" value="WH-like_DNA-bd_sf"/>
</dbReference>
<name>C0CPP8_BLAHS</name>
<sequence>MEVRTMAKDDMFKIIYCILKELYECMKQGVNVNKEDISYERFGIPYSYWLDIIIQMQEKGFINGVRCRMTKGTGRIVNYDEIGITFDGVEYLEENSVMKKVRETLKDIKDIVPRL</sequence>
<evidence type="ECO:0000313" key="1">
    <source>
        <dbReference type="EMBL" id="EEG48218.1"/>
    </source>
</evidence>
<dbReference type="InterPro" id="IPR018597">
    <property type="entry name" value="Phage_Tuc2009_YjcQ"/>
</dbReference>
<protein>
    <recommendedName>
        <fullName evidence="3">YjcQ protein</fullName>
    </recommendedName>
</protein>
<organism evidence="1 2">
    <name type="scientific">Blautia hydrogenotrophica (strain DSM 10507 / JCM 14656 / S5a33)</name>
    <name type="common">Ruminococcus hydrogenotrophicus</name>
    <dbReference type="NCBI Taxonomy" id="476272"/>
    <lineage>
        <taxon>Bacteria</taxon>
        <taxon>Bacillati</taxon>
        <taxon>Bacillota</taxon>
        <taxon>Clostridia</taxon>
        <taxon>Lachnospirales</taxon>
        <taxon>Lachnospiraceae</taxon>
        <taxon>Blautia</taxon>
    </lineage>
</organism>
<accession>C0CPP8</accession>
<dbReference type="Pfam" id="PF09639">
    <property type="entry name" value="YjcQ"/>
    <property type="match status" value="1"/>
</dbReference>
<reference evidence="1 2" key="1">
    <citation type="submission" date="2009-01" db="EMBL/GenBank/DDBJ databases">
        <authorList>
            <person name="Fulton L."/>
            <person name="Clifton S."/>
            <person name="Fulton B."/>
            <person name="Xu J."/>
            <person name="Minx P."/>
            <person name="Pepin K.H."/>
            <person name="Johnson M."/>
            <person name="Bhonagiri V."/>
            <person name="Nash W.E."/>
            <person name="Mardis E.R."/>
            <person name="Wilson R.K."/>
        </authorList>
    </citation>
    <scope>NUCLEOTIDE SEQUENCE [LARGE SCALE GENOMIC DNA]</scope>
    <source>
        <strain evidence="2">DSM 10507 / JCM 14656 / S5a33</strain>
    </source>
</reference>